<organism evidence="1 2">
    <name type="scientific">Nocardia huaxiensis</name>
    <dbReference type="NCBI Taxonomy" id="2755382"/>
    <lineage>
        <taxon>Bacteria</taxon>
        <taxon>Bacillati</taxon>
        <taxon>Actinomycetota</taxon>
        <taxon>Actinomycetes</taxon>
        <taxon>Mycobacteriales</taxon>
        <taxon>Nocardiaceae</taxon>
        <taxon>Nocardia</taxon>
    </lineage>
</organism>
<dbReference type="RefSeq" id="WP_181581593.1">
    <property type="nucleotide sequence ID" value="NZ_CP059399.1"/>
</dbReference>
<evidence type="ECO:0000313" key="2">
    <source>
        <dbReference type="Proteomes" id="UP000515512"/>
    </source>
</evidence>
<dbReference type="Proteomes" id="UP000515512">
    <property type="component" value="Chromosome"/>
</dbReference>
<reference evidence="1 2" key="1">
    <citation type="submission" date="2020-07" db="EMBL/GenBank/DDBJ databases">
        <authorList>
            <person name="Zhuang K."/>
            <person name="Ran Y."/>
        </authorList>
    </citation>
    <scope>NUCLEOTIDE SEQUENCE [LARGE SCALE GENOMIC DNA]</scope>
    <source>
        <strain evidence="1 2">WCH-YHL-001</strain>
    </source>
</reference>
<evidence type="ECO:0000313" key="1">
    <source>
        <dbReference type="EMBL" id="QLY30395.1"/>
    </source>
</evidence>
<name>A0A7D6VE78_9NOCA</name>
<evidence type="ECO:0008006" key="3">
    <source>
        <dbReference type="Google" id="ProtNLM"/>
    </source>
</evidence>
<dbReference type="AlphaFoldDB" id="A0A7D6VE78"/>
<dbReference type="EMBL" id="CP059399">
    <property type="protein sequence ID" value="QLY30395.1"/>
    <property type="molecule type" value="Genomic_DNA"/>
</dbReference>
<dbReference type="KEGG" id="nhu:H0264_35620"/>
<keyword evidence="2" id="KW-1185">Reference proteome</keyword>
<gene>
    <name evidence="1" type="ORF">H0264_35620</name>
</gene>
<sequence>MLPHARLRRARLIGEGDNGVTFVPGKRSEAMGFSLPHPGRCSGEKTLTIAIFDDSGSVAGLGGNDPVSQRYREAQLALRHLAVACTCGKEFGAVLHFDCPTPQDVPVTRLRGRGLRRLVRGLAEPIGAFGTSDLAPALTAAEAMAEEFDGGQVQLVVFSDFLLTDRQPDAVLSELAEFPGAVHAVVLTANPPLVLTSDPGVTVTNVGGSSEAGEVARALLASLTEHRVGVATG</sequence>
<accession>A0A7D6VE78</accession>
<proteinExistence type="predicted"/>
<protein>
    <recommendedName>
        <fullName evidence="3">VWFA domain-containing protein</fullName>
    </recommendedName>
</protein>